<protein>
    <submittedName>
        <fullName evidence="1">Uncharacterized protein</fullName>
    </submittedName>
</protein>
<accession>A0ABS2G787</accession>
<dbReference type="Proteomes" id="UP000729290">
    <property type="component" value="Unassembled WGS sequence"/>
</dbReference>
<gene>
    <name evidence="1" type="ORF">H9X83_04060</name>
</gene>
<evidence type="ECO:0000313" key="1">
    <source>
        <dbReference type="EMBL" id="MBM6877336.1"/>
    </source>
</evidence>
<organism evidence="1 2">
    <name type="scientific">Anaerotignum lactatifermentans</name>
    <dbReference type="NCBI Taxonomy" id="160404"/>
    <lineage>
        <taxon>Bacteria</taxon>
        <taxon>Bacillati</taxon>
        <taxon>Bacillota</taxon>
        <taxon>Clostridia</taxon>
        <taxon>Lachnospirales</taxon>
        <taxon>Anaerotignaceae</taxon>
        <taxon>Anaerotignum</taxon>
    </lineage>
</organism>
<keyword evidence="2" id="KW-1185">Reference proteome</keyword>
<name>A0ABS2G787_9FIRM</name>
<dbReference type="EMBL" id="JACSNV010000004">
    <property type="protein sequence ID" value="MBM6877336.1"/>
    <property type="molecule type" value="Genomic_DNA"/>
</dbReference>
<proteinExistence type="predicted"/>
<sequence length="209" mass="23928">MSTFTEHYNLIIPSSEDYYDVQDFNENTEAIDGLLYEQENAIAHVGEKADEILERIGTPEDTGTETLFGRTKELFYFPNQEKVVQHMENVTVPTQNAADGTMFLGYFFAEYDGVIFFSARVSYDGGSSSDYSVYLYTDKMTSYYPNTVPGSYMGTNPSVPDIILPRAKMVNQLFHVEKGRPYAFSLYFKNMNSMTLDEFKICYEIRTAE</sequence>
<dbReference type="RefSeq" id="WP_205133343.1">
    <property type="nucleotide sequence ID" value="NZ_JACSNT010000005.1"/>
</dbReference>
<comment type="caution">
    <text evidence="1">The sequence shown here is derived from an EMBL/GenBank/DDBJ whole genome shotgun (WGS) entry which is preliminary data.</text>
</comment>
<evidence type="ECO:0000313" key="2">
    <source>
        <dbReference type="Proteomes" id="UP000729290"/>
    </source>
</evidence>
<reference evidence="1 2" key="1">
    <citation type="journal article" date="2021" name="Sci. Rep.">
        <title>The distribution of antibiotic resistance genes in chicken gut microbiota commensals.</title>
        <authorList>
            <person name="Juricova H."/>
            <person name="Matiasovicova J."/>
            <person name="Kubasova T."/>
            <person name="Cejkova D."/>
            <person name="Rychlik I."/>
        </authorList>
    </citation>
    <scope>NUCLEOTIDE SEQUENCE [LARGE SCALE GENOMIC DNA]</scope>
    <source>
        <strain evidence="1 2">An431b</strain>
    </source>
</reference>